<evidence type="ECO:0000313" key="2">
    <source>
        <dbReference type="Proteomes" id="UP000789525"/>
    </source>
</evidence>
<evidence type="ECO:0000313" key="1">
    <source>
        <dbReference type="EMBL" id="CAG8695900.1"/>
    </source>
</evidence>
<dbReference type="Proteomes" id="UP000789525">
    <property type="component" value="Unassembled WGS sequence"/>
</dbReference>
<sequence>MRAIDNGAWYILATVFLSFIVHIRPVIMSDPKYINQAVQVECIGSSTREDDPKLRAKKTPVTTMAGSTGRSWYPQLYRELKSACQHLTSKIDLISAYNNTLTDFFVTLLDQEKLVSFLKVFASIGGSTSQHAEVSTCAKQIDGKIEEEHKRIWLFIQLAPLLLVGTDIFEEHVRRLGSPSSSDLSHLISMELEEVATLLDDAPIFYVVDEAQGLSHSFEDYFRSYQDATQPGPILRELIKSWQTYTAQMVISGTGISMKKMQKTFDSAWAKTDDRSPVWTDVGAFDNQKSQHIYLSHYIPSELLDSLLMERLQYWLSGRQNGFESPHLLLNQYILGMTNRTVEEEGLPEETPLDGEIKAEIINNAYDPSLETALSSFFYELYITGKTRSLCGKDADSLVELGISRFKKSGVEGYRKAEITEHLVIFGLVDLLLGLKLRMEDHLIQELCSPHRTVQGLAFEPFAAYLLAQAFSSPRPLSSVFDFMGKFAIEDEQAELVGLERVDNSYRHPYAPIPFRLLSNNTVGPDLILALRLTRHDTILRVCVQVKNIEQEQSERALSEPQNRLAGSHIIKIIKSGLSLIHPCRKTCYKHSKIMVLVLLEL</sequence>
<name>A0ACA9P7E7_9GLOM</name>
<feature type="non-terminal residue" evidence="1">
    <location>
        <position position="602"/>
    </location>
</feature>
<organism evidence="1 2">
    <name type="scientific">Acaulospora colombiana</name>
    <dbReference type="NCBI Taxonomy" id="27376"/>
    <lineage>
        <taxon>Eukaryota</taxon>
        <taxon>Fungi</taxon>
        <taxon>Fungi incertae sedis</taxon>
        <taxon>Mucoromycota</taxon>
        <taxon>Glomeromycotina</taxon>
        <taxon>Glomeromycetes</taxon>
        <taxon>Diversisporales</taxon>
        <taxon>Acaulosporaceae</taxon>
        <taxon>Acaulospora</taxon>
    </lineage>
</organism>
<protein>
    <submittedName>
        <fullName evidence="1">12367_t:CDS:1</fullName>
    </submittedName>
</protein>
<comment type="caution">
    <text evidence="1">The sequence shown here is derived from an EMBL/GenBank/DDBJ whole genome shotgun (WGS) entry which is preliminary data.</text>
</comment>
<dbReference type="EMBL" id="CAJVPT010030907">
    <property type="protein sequence ID" value="CAG8695900.1"/>
    <property type="molecule type" value="Genomic_DNA"/>
</dbReference>
<accession>A0ACA9P7E7</accession>
<gene>
    <name evidence="1" type="ORF">ACOLOM_LOCUS10027</name>
</gene>
<proteinExistence type="predicted"/>
<keyword evidence="2" id="KW-1185">Reference proteome</keyword>
<reference evidence="1" key="1">
    <citation type="submission" date="2021-06" db="EMBL/GenBank/DDBJ databases">
        <authorList>
            <person name="Kallberg Y."/>
            <person name="Tangrot J."/>
            <person name="Rosling A."/>
        </authorList>
    </citation>
    <scope>NUCLEOTIDE SEQUENCE</scope>
    <source>
        <strain evidence="1">CL356</strain>
    </source>
</reference>